<feature type="region of interest" description="Disordered" evidence="1">
    <location>
        <begin position="1"/>
        <end position="38"/>
    </location>
</feature>
<organism evidence="2 3">
    <name type="scientific">Populus alba x Populus x berolinensis</name>
    <dbReference type="NCBI Taxonomy" id="444605"/>
    <lineage>
        <taxon>Eukaryota</taxon>
        <taxon>Viridiplantae</taxon>
        <taxon>Streptophyta</taxon>
        <taxon>Embryophyta</taxon>
        <taxon>Tracheophyta</taxon>
        <taxon>Spermatophyta</taxon>
        <taxon>Magnoliopsida</taxon>
        <taxon>eudicotyledons</taxon>
        <taxon>Gunneridae</taxon>
        <taxon>Pentapetalae</taxon>
        <taxon>rosids</taxon>
        <taxon>fabids</taxon>
        <taxon>Malpighiales</taxon>
        <taxon>Salicaceae</taxon>
        <taxon>Saliceae</taxon>
        <taxon>Populus</taxon>
    </lineage>
</organism>
<dbReference type="PANTHER" id="PTHR38386:SF7">
    <property type="entry name" value="TOPOISOMERASE 1-ASSOCIATED FACTOR 1"/>
    <property type="match status" value="1"/>
</dbReference>
<gene>
    <name evidence="2" type="ORF">NC653_041547</name>
</gene>
<evidence type="ECO:0000313" key="2">
    <source>
        <dbReference type="EMBL" id="KAJ6952442.1"/>
    </source>
</evidence>
<reference evidence="2" key="1">
    <citation type="journal article" date="2023" name="Mol. Ecol. Resour.">
        <title>Chromosome-level genome assembly of a triploid poplar Populus alba 'Berolinensis'.</title>
        <authorList>
            <person name="Chen S."/>
            <person name="Yu Y."/>
            <person name="Wang X."/>
            <person name="Wang S."/>
            <person name="Zhang T."/>
            <person name="Zhou Y."/>
            <person name="He R."/>
            <person name="Meng N."/>
            <person name="Wang Y."/>
            <person name="Liu W."/>
            <person name="Liu Z."/>
            <person name="Liu J."/>
            <person name="Guo Q."/>
            <person name="Huang H."/>
            <person name="Sederoff R.R."/>
            <person name="Wang G."/>
            <person name="Qu G."/>
            <person name="Chen S."/>
        </authorList>
    </citation>
    <scope>NUCLEOTIDE SEQUENCE</scope>
    <source>
        <strain evidence="2">SC-2020</strain>
    </source>
</reference>
<name>A0AAD6LAE4_9ROSI</name>
<dbReference type="PANTHER" id="PTHR38386">
    <property type="entry name" value="OS05G0426900 PROTEIN"/>
    <property type="match status" value="1"/>
</dbReference>
<evidence type="ECO:0000256" key="1">
    <source>
        <dbReference type="SAM" id="MobiDB-lite"/>
    </source>
</evidence>
<protein>
    <submittedName>
        <fullName evidence="2">Uncharacterized protein</fullName>
    </submittedName>
</protein>
<keyword evidence="3" id="KW-1185">Reference proteome</keyword>
<feature type="compositionally biased region" description="Polar residues" evidence="1">
    <location>
        <begin position="23"/>
        <end position="33"/>
    </location>
</feature>
<dbReference type="EMBL" id="JAQIZT010000019">
    <property type="protein sequence ID" value="KAJ6952442.1"/>
    <property type="molecule type" value="Genomic_DNA"/>
</dbReference>
<dbReference type="AlphaFoldDB" id="A0AAD6LAE4"/>
<dbReference type="Proteomes" id="UP001164929">
    <property type="component" value="Chromosome 19"/>
</dbReference>
<sequence length="162" mass="17655">MNGYSKIRQVSISKSRSVDLSEHQTPGLTSNQSSERRVTTEIHESMCTANHDSLPEKGEEEEVGEIFGVILSRSCSASSRSLKIDKENPAKLESAIKRAFSMSRSSSVSQGYCRIHHQKARSLMLAGFSLDSSPSSSSRSIDQSLIISFVSVKGTCLKSSAH</sequence>
<comment type="caution">
    <text evidence="2">The sequence shown here is derived from an EMBL/GenBank/DDBJ whole genome shotgun (WGS) entry which is preliminary data.</text>
</comment>
<evidence type="ECO:0000313" key="3">
    <source>
        <dbReference type="Proteomes" id="UP001164929"/>
    </source>
</evidence>
<accession>A0AAD6LAE4</accession>
<proteinExistence type="predicted"/>